<dbReference type="Gene3D" id="3.40.50.300">
    <property type="entry name" value="P-loop containing nucleotide triphosphate hydrolases"/>
    <property type="match status" value="1"/>
</dbReference>
<dbReference type="InterPro" id="IPR044304">
    <property type="entry name" value="NUBPL-like"/>
</dbReference>
<sequence length="289" mass="31304">MKAKFIRQGDMAMSENCNHNCSSCSENCESRTAESFLEPLNPQSTVKKVIGVVSGKGGVGKSLVTSLMACKMRAKNYRTAILDADITGPSIPKAFGIHETVRVSDDNLMMPGVSATGIEILSANMILENETDPVIWRGPIVGGVIKQFWGEALWKDIDFMFVDMPPGTGDVPLTVFQSLPLAGIIIVTSPQELVSMIVAKAVNMAKKMDIPILGLVENMSYLECPDCGKRISVFGESRIGETAKEYGIPVLAQIPINPQIAERVDQGVVEYIETPWLDQAAEAVEGLIK</sequence>
<dbReference type="AlphaFoldDB" id="A0ABC9U0F2"/>
<reference evidence="7 8" key="1">
    <citation type="submission" date="2013-07" db="EMBL/GenBank/DDBJ databases">
        <authorList>
            <person name="Weinstock G."/>
            <person name="Sodergren E."/>
            <person name="Wylie T."/>
            <person name="Fulton L."/>
            <person name="Fulton R."/>
            <person name="Fronick C."/>
            <person name="O'Laughlin M."/>
            <person name="Godfrey J."/>
            <person name="Miner T."/>
            <person name="Herter B."/>
            <person name="Appelbaum E."/>
            <person name="Cordes M."/>
            <person name="Lek S."/>
            <person name="Wollam A."/>
            <person name="Pepin K.H."/>
            <person name="Palsikar V.B."/>
            <person name="Mitreva M."/>
            <person name="Wilson R.K."/>
        </authorList>
    </citation>
    <scope>NUCLEOTIDE SEQUENCE [LARGE SCALE GENOMIC DNA]</scope>
    <source>
        <strain evidence="7 8">ATCC 14940</strain>
    </source>
</reference>
<dbReference type="PANTHER" id="PTHR42961:SF2">
    <property type="entry name" value="IRON-SULFUR PROTEIN NUBPL"/>
    <property type="match status" value="1"/>
</dbReference>
<proteinExistence type="inferred from homology"/>
<dbReference type="GO" id="GO:0051536">
    <property type="term" value="F:iron-sulfur cluster binding"/>
    <property type="evidence" value="ECO:0007669"/>
    <property type="project" value="UniProtKB-UniRule"/>
</dbReference>
<evidence type="ECO:0000256" key="3">
    <source>
        <dbReference type="ARBA" id="ARBA00022840"/>
    </source>
</evidence>
<dbReference type="FunFam" id="3.40.50.300:FF:001119">
    <property type="entry name" value="Iron-sulfur cluster carrier protein"/>
    <property type="match status" value="1"/>
</dbReference>
<keyword evidence="3 6" id="KW-0067">ATP-binding</keyword>
<dbReference type="InterPro" id="IPR027417">
    <property type="entry name" value="P-loop_NTPase"/>
</dbReference>
<dbReference type="InterPro" id="IPR019591">
    <property type="entry name" value="Mrp/NBP35_ATP-bd"/>
</dbReference>
<dbReference type="Pfam" id="PF10609">
    <property type="entry name" value="ParA"/>
    <property type="match status" value="1"/>
</dbReference>
<comment type="caution">
    <text evidence="7">The sequence shown here is derived from an EMBL/GenBank/DDBJ whole genome shotgun (WGS) entry which is preliminary data.</text>
</comment>
<feature type="binding site" evidence="6">
    <location>
        <begin position="55"/>
        <end position="62"/>
    </location>
    <ligand>
        <name>ATP</name>
        <dbReference type="ChEBI" id="CHEBI:30616"/>
    </ligand>
</feature>
<dbReference type="GO" id="GO:0046872">
    <property type="term" value="F:metal ion binding"/>
    <property type="evidence" value="ECO:0007669"/>
    <property type="project" value="UniProtKB-KW"/>
</dbReference>
<dbReference type="PANTHER" id="PTHR42961">
    <property type="entry name" value="IRON-SULFUR PROTEIN NUBPL"/>
    <property type="match status" value="1"/>
</dbReference>
<dbReference type="Proteomes" id="UP000016491">
    <property type="component" value="Unassembled WGS sequence"/>
</dbReference>
<evidence type="ECO:0000256" key="5">
    <source>
        <dbReference type="ARBA" id="ARBA00023014"/>
    </source>
</evidence>
<keyword evidence="1 6" id="KW-0479">Metal-binding</keyword>
<dbReference type="CDD" id="cd02037">
    <property type="entry name" value="Mrp_NBP35"/>
    <property type="match status" value="1"/>
</dbReference>
<dbReference type="GO" id="GO:0005524">
    <property type="term" value="F:ATP binding"/>
    <property type="evidence" value="ECO:0007669"/>
    <property type="project" value="UniProtKB-UniRule"/>
</dbReference>
<dbReference type="EMBL" id="AWSU01000118">
    <property type="protein sequence ID" value="ERI78537.1"/>
    <property type="molecule type" value="Genomic_DNA"/>
</dbReference>
<evidence type="ECO:0000313" key="7">
    <source>
        <dbReference type="EMBL" id="ERI78537.1"/>
    </source>
</evidence>
<dbReference type="SUPFAM" id="SSF52540">
    <property type="entry name" value="P-loop containing nucleoside triphosphate hydrolases"/>
    <property type="match status" value="1"/>
</dbReference>
<dbReference type="HAMAP" id="MF_02040">
    <property type="entry name" value="Mrp_NBP35"/>
    <property type="match status" value="1"/>
</dbReference>
<dbReference type="InterPro" id="IPR033756">
    <property type="entry name" value="YlxH/NBP35"/>
</dbReference>
<gene>
    <name evidence="7" type="ORF">CLOSYM_01458</name>
</gene>
<keyword evidence="2 6" id="KW-0547">Nucleotide-binding</keyword>
<keyword evidence="6" id="KW-0378">Hydrolase</keyword>
<evidence type="ECO:0000256" key="2">
    <source>
        <dbReference type="ARBA" id="ARBA00022741"/>
    </source>
</evidence>
<evidence type="ECO:0000256" key="6">
    <source>
        <dbReference type="HAMAP-Rule" id="MF_02040"/>
    </source>
</evidence>
<dbReference type="GO" id="GO:0016887">
    <property type="term" value="F:ATP hydrolysis activity"/>
    <property type="evidence" value="ECO:0007669"/>
    <property type="project" value="UniProtKB-UniRule"/>
</dbReference>
<comment type="similarity">
    <text evidence="6">Belongs to the Mrp/NBP35 ATP-binding proteins family.</text>
</comment>
<keyword evidence="5 6" id="KW-0411">Iron-sulfur</keyword>
<evidence type="ECO:0000256" key="4">
    <source>
        <dbReference type="ARBA" id="ARBA00023004"/>
    </source>
</evidence>
<organism evidence="7 8">
    <name type="scientific">[Clostridium] symbiosum ATCC 14940</name>
    <dbReference type="NCBI Taxonomy" id="411472"/>
    <lineage>
        <taxon>Bacteria</taxon>
        <taxon>Bacillati</taxon>
        <taxon>Bacillota</taxon>
        <taxon>Clostridia</taxon>
        <taxon>Lachnospirales</taxon>
        <taxon>Lachnospiraceae</taxon>
        <taxon>Otoolea</taxon>
    </lineage>
</organism>
<evidence type="ECO:0000256" key="1">
    <source>
        <dbReference type="ARBA" id="ARBA00022723"/>
    </source>
</evidence>
<evidence type="ECO:0000313" key="8">
    <source>
        <dbReference type="Proteomes" id="UP000016491"/>
    </source>
</evidence>
<protein>
    <recommendedName>
        <fullName evidence="6">Iron-sulfur cluster carrier protein</fullName>
    </recommendedName>
</protein>
<name>A0ABC9U0F2_CLOSY</name>
<keyword evidence="4 6" id="KW-0408">Iron</keyword>
<comment type="function">
    <text evidence="6">Binds and transfers iron-sulfur (Fe-S) clusters to target apoproteins. Can hydrolyze ATP.</text>
</comment>
<comment type="subunit">
    <text evidence="6">Homodimer.</text>
</comment>
<accession>A0ABC9U0F2</accession>